<dbReference type="RefSeq" id="WP_130505326.1">
    <property type="nucleotide sequence ID" value="NZ_SHLC01000001.1"/>
</dbReference>
<evidence type="ECO:0000313" key="1">
    <source>
        <dbReference type="EMBL" id="RZU64892.1"/>
    </source>
</evidence>
<organism evidence="1 2">
    <name type="scientific">Microterricola gilva</name>
    <dbReference type="NCBI Taxonomy" id="393267"/>
    <lineage>
        <taxon>Bacteria</taxon>
        <taxon>Bacillati</taxon>
        <taxon>Actinomycetota</taxon>
        <taxon>Actinomycetes</taxon>
        <taxon>Micrococcales</taxon>
        <taxon>Microbacteriaceae</taxon>
        <taxon>Microterricola</taxon>
    </lineage>
</organism>
<dbReference type="AlphaFoldDB" id="A0A4Q8AK63"/>
<accession>A0A4Q8AK63</accession>
<comment type="caution">
    <text evidence="1">The sequence shown here is derived from an EMBL/GenBank/DDBJ whole genome shotgun (WGS) entry which is preliminary data.</text>
</comment>
<sequence length="70" mass="7425">MTAETVVEPMLPISVVAKTLDVGRHYVQNRIDAGELAVVELGTNLRSKKRIPASSLAAFIKARTFGGAAS</sequence>
<reference evidence="1 2" key="1">
    <citation type="submission" date="2019-02" db="EMBL/GenBank/DDBJ databases">
        <title>Sequencing the genomes of 1000 actinobacteria strains.</title>
        <authorList>
            <person name="Klenk H.-P."/>
        </authorList>
    </citation>
    <scope>NUCLEOTIDE SEQUENCE [LARGE SCALE GENOMIC DNA]</scope>
    <source>
        <strain evidence="1 2">DSM 18319</strain>
    </source>
</reference>
<proteinExistence type="predicted"/>
<keyword evidence="2" id="KW-1185">Reference proteome</keyword>
<gene>
    <name evidence="1" type="ORF">EV379_1203</name>
</gene>
<name>A0A4Q8AK63_9MICO</name>
<protein>
    <submittedName>
        <fullName evidence="1">Uncharacterized protein</fullName>
    </submittedName>
</protein>
<evidence type="ECO:0000313" key="2">
    <source>
        <dbReference type="Proteomes" id="UP000291483"/>
    </source>
</evidence>
<dbReference type="Proteomes" id="UP000291483">
    <property type="component" value="Unassembled WGS sequence"/>
</dbReference>
<dbReference type="EMBL" id="SHLC01000001">
    <property type="protein sequence ID" value="RZU64892.1"/>
    <property type="molecule type" value="Genomic_DNA"/>
</dbReference>
<dbReference type="OrthoDB" id="4264354at2"/>